<dbReference type="InterPro" id="IPR036412">
    <property type="entry name" value="HAD-like_sf"/>
</dbReference>
<comment type="function">
    <text evidence="1">Mediates magnesium influx to the cytosol.</text>
</comment>
<keyword evidence="9 19" id="KW-0812">Transmembrane</keyword>
<name>A0A494RND4_9CAUL</name>
<keyword evidence="21" id="KW-0378">Hydrolase</keyword>
<gene>
    <name evidence="21" type="primary">mgtA</name>
    <name evidence="21" type="ORF">D8I30_06995</name>
</gene>
<reference evidence="21 22" key="1">
    <citation type="submission" date="2018-10" db="EMBL/GenBank/DDBJ databases">
        <title>Complete genome sequence of Brevundimonas naejangsanensis BRV3.</title>
        <authorList>
            <person name="Berrios L."/>
            <person name="Ely B."/>
        </authorList>
    </citation>
    <scope>NUCLEOTIDE SEQUENCE [LARGE SCALE GENOMIC DNA]</scope>
    <source>
        <strain evidence="21 22">BRV3</strain>
    </source>
</reference>
<comment type="similarity">
    <text evidence="3">Belongs to the cation transport ATPase (P-type) (TC 3.A.3) family. Type IIIB subfamily.</text>
</comment>
<evidence type="ECO:0000256" key="5">
    <source>
        <dbReference type="ARBA" id="ARBA00013555"/>
    </source>
</evidence>
<dbReference type="SFLD" id="SFLDG00002">
    <property type="entry name" value="C1.7:_P-type_atpase_like"/>
    <property type="match status" value="1"/>
</dbReference>
<feature type="transmembrane region" description="Helical" evidence="19">
    <location>
        <begin position="763"/>
        <end position="781"/>
    </location>
</feature>
<evidence type="ECO:0000256" key="17">
    <source>
        <dbReference type="ARBA" id="ARBA00047295"/>
    </source>
</evidence>
<keyword evidence="10" id="KW-0547">Nucleotide-binding</keyword>
<evidence type="ECO:0000256" key="6">
    <source>
        <dbReference type="ARBA" id="ARBA00022475"/>
    </source>
</evidence>
<dbReference type="InterPro" id="IPR023298">
    <property type="entry name" value="ATPase_P-typ_TM_dom_sf"/>
</dbReference>
<dbReference type="InterPro" id="IPR004014">
    <property type="entry name" value="ATPase_P-typ_cation-transptr_N"/>
</dbReference>
<dbReference type="Pfam" id="PF00689">
    <property type="entry name" value="Cation_ATPase_C"/>
    <property type="match status" value="1"/>
</dbReference>
<dbReference type="Gene3D" id="3.40.50.1000">
    <property type="entry name" value="HAD superfamily/HAD-like"/>
    <property type="match status" value="1"/>
</dbReference>
<organism evidence="21 22">
    <name type="scientific">Brevundimonas naejangsanensis</name>
    <dbReference type="NCBI Taxonomy" id="588932"/>
    <lineage>
        <taxon>Bacteria</taxon>
        <taxon>Pseudomonadati</taxon>
        <taxon>Pseudomonadota</taxon>
        <taxon>Alphaproteobacteria</taxon>
        <taxon>Caulobacterales</taxon>
        <taxon>Caulobacteraceae</taxon>
        <taxon>Brevundimonas</taxon>
    </lineage>
</organism>
<feature type="transmembrane region" description="Helical" evidence="19">
    <location>
        <begin position="79"/>
        <end position="112"/>
    </location>
</feature>
<keyword evidence="12" id="KW-0460">Magnesium</keyword>
<dbReference type="OrthoDB" id="9807843at2"/>
<feature type="transmembrane region" description="Helical" evidence="19">
    <location>
        <begin position="793"/>
        <end position="811"/>
    </location>
</feature>
<evidence type="ECO:0000256" key="18">
    <source>
        <dbReference type="SAM" id="MobiDB-lite"/>
    </source>
</evidence>
<evidence type="ECO:0000256" key="7">
    <source>
        <dbReference type="ARBA" id="ARBA00022519"/>
    </source>
</evidence>
<evidence type="ECO:0000256" key="13">
    <source>
        <dbReference type="ARBA" id="ARBA00022967"/>
    </source>
</evidence>
<evidence type="ECO:0000256" key="1">
    <source>
        <dbReference type="ARBA" id="ARBA00003954"/>
    </source>
</evidence>
<evidence type="ECO:0000256" key="2">
    <source>
        <dbReference type="ARBA" id="ARBA00004429"/>
    </source>
</evidence>
<dbReference type="Pfam" id="PF00690">
    <property type="entry name" value="Cation_ATPase_N"/>
    <property type="match status" value="1"/>
</dbReference>
<dbReference type="InterPro" id="IPR044492">
    <property type="entry name" value="P_typ_ATPase_HD_dom"/>
</dbReference>
<dbReference type="SFLD" id="SFLDS00003">
    <property type="entry name" value="Haloacid_Dehalogenase"/>
    <property type="match status" value="1"/>
</dbReference>
<feature type="region of interest" description="Disordered" evidence="18">
    <location>
        <begin position="852"/>
        <end position="872"/>
    </location>
</feature>
<proteinExistence type="inferred from homology"/>
<keyword evidence="15 19" id="KW-0472">Membrane</keyword>
<evidence type="ECO:0000256" key="16">
    <source>
        <dbReference type="ARBA" id="ARBA00029806"/>
    </source>
</evidence>
<dbReference type="Gene3D" id="2.70.150.10">
    <property type="entry name" value="Calcium-transporting ATPase, cytoplasmic transduction domain A"/>
    <property type="match status" value="1"/>
</dbReference>
<evidence type="ECO:0000256" key="12">
    <source>
        <dbReference type="ARBA" id="ARBA00022842"/>
    </source>
</evidence>
<dbReference type="GO" id="GO:0005524">
    <property type="term" value="F:ATP binding"/>
    <property type="evidence" value="ECO:0007669"/>
    <property type="project" value="UniProtKB-KW"/>
</dbReference>
<dbReference type="EC" id="7.2.2.14" evidence="4"/>
<keyword evidence="11" id="KW-0067">ATP-binding</keyword>
<dbReference type="InterPro" id="IPR001757">
    <property type="entry name" value="P_typ_ATPase"/>
</dbReference>
<dbReference type="Pfam" id="PF13246">
    <property type="entry name" value="Cation_ATPase"/>
    <property type="match status" value="1"/>
</dbReference>
<dbReference type="SUPFAM" id="SSF81653">
    <property type="entry name" value="Calcium ATPase, transduction domain A"/>
    <property type="match status" value="1"/>
</dbReference>
<dbReference type="GO" id="GO:0015444">
    <property type="term" value="F:P-type magnesium transporter activity"/>
    <property type="evidence" value="ECO:0007669"/>
    <property type="project" value="UniProtKB-EC"/>
</dbReference>
<dbReference type="InterPro" id="IPR018303">
    <property type="entry name" value="ATPase_P-typ_P_site"/>
</dbReference>
<dbReference type="InterPro" id="IPR006415">
    <property type="entry name" value="P-type_ATPase_IIIB"/>
</dbReference>
<dbReference type="SFLD" id="SFLDF00027">
    <property type="entry name" value="p-type_atpase"/>
    <property type="match status" value="1"/>
</dbReference>
<evidence type="ECO:0000256" key="3">
    <source>
        <dbReference type="ARBA" id="ARBA00008746"/>
    </source>
</evidence>
<dbReference type="AlphaFoldDB" id="A0A494RND4"/>
<dbReference type="PRINTS" id="PR01836">
    <property type="entry name" value="MGATPASE"/>
</dbReference>
<evidence type="ECO:0000313" key="22">
    <source>
        <dbReference type="Proteomes" id="UP000276984"/>
    </source>
</evidence>
<evidence type="ECO:0000256" key="11">
    <source>
        <dbReference type="ARBA" id="ARBA00022840"/>
    </source>
</evidence>
<evidence type="ECO:0000256" key="9">
    <source>
        <dbReference type="ARBA" id="ARBA00022692"/>
    </source>
</evidence>
<evidence type="ECO:0000256" key="8">
    <source>
        <dbReference type="ARBA" id="ARBA00022553"/>
    </source>
</evidence>
<keyword evidence="7" id="KW-0997">Cell inner membrane</keyword>
<dbReference type="Gene3D" id="3.40.1110.10">
    <property type="entry name" value="Calcium-transporting ATPase, cytoplasmic domain N"/>
    <property type="match status" value="1"/>
</dbReference>
<feature type="transmembrane region" description="Helical" evidence="19">
    <location>
        <begin position="727"/>
        <end position="751"/>
    </location>
</feature>
<sequence length="872" mass="89915">MNPRAPPGAALPSRSPTASRPPFWTQTPGALYADLGSSPEGLSAVEAARRLEAFGPNADAAPRRTGPVRAVGRRLLEPLSLILLVAGLVSAGTGDAVGGAIIVAILALSIGLDTLQEGHASRAAEALRRSVALRAEVKRDGAFVDVPVEAVAPGDIVRVRAGDIIPADALVLESAAFTANEAALTGEPYPVEKRPGVVASPNAGDAANALFRGAVAQTGEAVALVVATGAATVFGAAASALAQPAETSPFERDLRGFGLLTARLTIALVLIVLAAHVLFGRPVLQSLLFAVALAVGLTPELLPMITTVTLSRGAVRMAKRKVIVKRLASIHDLGAMTVLCTDKTGTLTSAEITLARSLSPSGEAAPRPARLGAVAALLGGDRGALDAALAAPSPEAAEGWTLTARHAFDFNRRLGSILAAGPEGPLLIAKGAPEAVLPLCTATRSDADSTAMGPRERAAVLAQVHALAEQGLRAVAVASKRLPQDQRTLAAADESALVFEGLCAFADPPKDTAAAAIGQLAAAGVRLKILSGDDPVVVRRLAGLVGLKIDVVLSGADVARLSDEALAVQVREVDAYGRLAPDQKSRLVKALRASGGVVGYLGDGINDAPALKAADVGLSVAGASGVAQAAADMILLASDLEVVSAGVEEGRRTFANILKYVRMGASSNFGNMLSMASASLFLPFLPMLPTQILLNNLLYDVSEVGIPFDTVRPEAVARPQVWNLRALVRFAAVMGPLSSLFDLVTFGLLIAVFQATPPQFQTAWFLESMATQILVIFIIRTRNRPWRDRPRPLLTVSSLCALGAAMALPFSPVGRWFGFEPPPLPIVLALGVVVVIYLTCAEGLKRIAAPQPCGSSPSIATGEGSIGAGRRS</sequence>
<comment type="subcellular location">
    <subcellularLocation>
        <location evidence="2">Cell inner membrane</location>
        <topology evidence="2">Multi-pass membrane protein</topology>
    </subcellularLocation>
</comment>
<dbReference type="RefSeq" id="WP_121482104.1">
    <property type="nucleotide sequence ID" value="NZ_CP032707.1"/>
</dbReference>
<dbReference type="InterPro" id="IPR023214">
    <property type="entry name" value="HAD_sf"/>
</dbReference>
<keyword evidence="8" id="KW-0597">Phosphoprotein</keyword>
<feature type="region of interest" description="Disordered" evidence="18">
    <location>
        <begin position="1"/>
        <end position="23"/>
    </location>
</feature>
<accession>A0A494RND4</accession>
<dbReference type="SMART" id="SM00831">
    <property type="entry name" value="Cation_ATPase_N"/>
    <property type="match status" value="1"/>
</dbReference>
<evidence type="ECO:0000256" key="10">
    <source>
        <dbReference type="ARBA" id="ARBA00022741"/>
    </source>
</evidence>
<evidence type="ECO:0000256" key="4">
    <source>
        <dbReference type="ARBA" id="ARBA00012786"/>
    </source>
</evidence>
<evidence type="ECO:0000259" key="20">
    <source>
        <dbReference type="SMART" id="SM00831"/>
    </source>
</evidence>
<dbReference type="NCBIfam" id="TIGR01494">
    <property type="entry name" value="ATPase_P-type"/>
    <property type="match status" value="2"/>
</dbReference>
<feature type="transmembrane region" description="Helical" evidence="19">
    <location>
        <begin position="287"/>
        <end position="311"/>
    </location>
</feature>
<keyword evidence="6" id="KW-1003">Cell membrane</keyword>
<dbReference type="Pfam" id="PF00122">
    <property type="entry name" value="E1-E2_ATPase"/>
    <property type="match status" value="1"/>
</dbReference>
<dbReference type="NCBIfam" id="TIGR01524">
    <property type="entry name" value="ATPase-IIIB_Mg"/>
    <property type="match status" value="1"/>
</dbReference>
<protein>
    <recommendedName>
        <fullName evidence="5">Magnesium-transporting ATPase, P-type 1</fullName>
        <ecNumber evidence="4">7.2.2.14</ecNumber>
    </recommendedName>
    <alternativeName>
        <fullName evidence="16">Mg(2+) transport ATPase, P-type 1</fullName>
    </alternativeName>
</protein>
<dbReference type="InterPro" id="IPR008250">
    <property type="entry name" value="ATPase_P-typ_transduc_dom_A_sf"/>
</dbReference>
<dbReference type="Proteomes" id="UP000276984">
    <property type="component" value="Chromosome"/>
</dbReference>
<dbReference type="SUPFAM" id="SSF56784">
    <property type="entry name" value="HAD-like"/>
    <property type="match status" value="1"/>
</dbReference>
<feature type="transmembrane region" description="Helical" evidence="19">
    <location>
        <begin position="221"/>
        <end position="242"/>
    </location>
</feature>
<dbReference type="Gene3D" id="1.20.1110.10">
    <property type="entry name" value="Calcium-transporting ATPase, transmembrane domain"/>
    <property type="match status" value="1"/>
</dbReference>
<feature type="compositionally biased region" description="Polar residues" evidence="18">
    <location>
        <begin position="14"/>
        <end position="23"/>
    </location>
</feature>
<comment type="catalytic activity">
    <reaction evidence="17">
        <text>Mg(2+)(out) + ATP + H2O = Mg(2+)(in) + ADP + phosphate + H(+)</text>
        <dbReference type="Rhea" id="RHEA:10260"/>
        <dbReference type="ChEBI" id="CHEBI:15377"/>
        <dbReference type="ChEBI" id="CHEBI:15378"/>
        <dbReference type="ChEBI" id="CHEBI:18420"/>
        <dbReference type="ChEBI" id="CHEBI:30616"/>
        <dbReference type="ChEBI" id="CHEBI:43474"/>
        <dbReference type="ChEBI" id="CHEBI:456216"/>
        <dbReference type="EC" id="7.2.2.14"/>
    </reaction>
</comment>
<dbReference type="SUPFAM" id="SSF81665">
    <property type="entry name" value="Calcium ATPase, transmembrane domain M"/>
    <property type="match status" value="1"/>
</dbReference>
<feature type="transmembrane region" description="Helical" evidence="19">
    <location>
        <begin position="254"/>
        <end position="275"/>
    </location>
</feature>
<evidence type="ECO:0000256" key="14">
    <source>
        <dbReference type="ARBA" id="ARBA00022989"/>
    </source>
</evidence>
<feature type="domain" description="Cation-transporting P-type ATPase N-terminal" evidence="20">
    <location>
        <begin position="22"/>
        <end position="95"/>
    </location>
</feature>
<evidence type="ECO:0000256" key="15">
    <source>
        <dbReference type="ARBA" id="ARBA00023136"/>
    </source>
</evidence>
<evidence type="ECO:0000256" key="19">
    <source>
        <dbReference type="SAM" id="Phobius"/>
    </source>
</evidence>
<keyword evidence="14 19" id="KW-1133">Transmembrane helix</keyword>
<dbReference type="EMBL" id="CP032707">
    <property type="protein sequence ID" value="AYG94956.1"/>
    <property type="molecule type" value="Genomic_DNA"/>
</dbReference>
<keyword evidence="13" id="KW-1278">Translocase</keyword>
<dbReference type="GO" id="GO:0016887">
    <property type="term" value="F:ATP hydrolysis activity"/>
    <property type="evidence" value="ECO:0007669"/>
    <property type="project" value="InterPro"/>
</dbReference>
<dbReference type="PROSITE" id="PS00154">
    <property type="entry name" value="ATPASE_E1_E2"/>
    <property type="match status" value="1"/>
</dbReference>
<evidence type="ECO:0000313" key="21">
    <source>
        <dbReference type="EMBL" id="AYG94956.1"/>
    </source>
</evidence>
<dbReference type="InterPro" id="IPR006068">
    <property type="entry name" value="ATPase_P-typ_cation-transptr_C"/>
</dbReference>
<feature type="transmembrane region" description="Helical" evidence="19">
    <location>
        <begin position="823"/>
        <end position="840"/>
    </location>
</feature>
<dbReference type="GO" id="GO:0005886">
    <property type="term" value="C:plasma membrane"/>
    <property type="evidence" value="ECO:0007669"/>
    <property type="project" value="UniProtKB-SubCell"/>
</dbReference>
<dbReference type="InterPro" id="IPR059000">
    <property type="entry name" value="ATPase_P-type_domA"/>
</dbReference>
<dbReference type="InterPro" id="IPR023299">
    <property type="entry name" value="ATPase_P-typ_cyto_dom_N"/>
</dbReference>
<dbReference type="PANTHER" id="PTHR42861">
    <property type="entry name" value="CALCIUM-TRANSPORTING ATPASE"/>
    <property type="match status" value="1"/>
</dbReference>
<keyword evidence="22" id="KW-1185">Reference proteome</keyword>